<keyword evidence="3" id="KW-0732">Signal</keyword>
<dbReference type="PROSITE" id="PS51257">
    <property type="entry name" value="PROKAR_LIPOPROTEIN"/>
    <property type="match status" value="1"/>
</dbReference>
<organism evidence="4 5">
    <name type="scientific">Shouchella lonarensis</name>
    <dbReference type="NCBI Taxonomy" id="1464122"/>
    <lineage>
        <taxon>Bacteria</taxon>
        <taxon>Bacillati</taxon>
        <taxon>Bacillota</taxon>
        <taxon>Bacilli</taxon>
        <taxon>Bacillales</taxon>
        <taxon>Bacillaceae</taxon>
        <taxon>Shouchella</taxon>
    </lineage>
</organism>
<name>A0A1G6MFV1_9BACI</name>
<evidence type="ECO:0000256" key="2">
    <source>
        <dbReference type="ARBA" id="ARBA00010742"/>
    </source>
</evidence>
<sequence>MKRILTIFFLVTSTFFMTSCQKTSDQDVIRVAEVTRSVFYAPFYTAIAANFFAEENIDISLTTTWGGDKTMTTLLSNGADVALVGSETTIYVKNQSPIDPAINFAALTQTDGTFLVARHAQKPFSWDHLKNSTFLGQRKGGMPQMVGEYVLKQHDIDPYTDLTLLQHIDFSNIASAYASGTGDYVQLFEPQATLFEQEGLGTIVASFGEESGFVPYTSFIAKQSRLNKHHDLYVRFTRALYQGQKFVQQEEATTIAQLIAPFFDDTPTDVLARAITRYKQQDSYAETPVITEDAWQRLLNIMDKAGELPEDAPFMQLVEEAIAKESLN</sequence>
<dbReference type="SUPFAM" id="SSF53850">
    <property type="entry name" value="Periplasmic binding protein-like II"/>
    <property type="match status" value="1"/>
</dbReference>
<dbReference type="STRING" id="1464122.SAMN05421737_1102"/>
<dbReference type="GO" id="GO:0042597">
    <property type="term" value="C:periplasmic space"/>
    <property type="evidence" value="ECO:0007669"/>
    <property type="project" value="UniProtKB-SubCell"/>
</dbReference>
<keyword evidence="5" id="KW-1185">Reference proteome</keyword>
<protein>
    <submittedName>
        <fullName evidence="4">NitT/TauT family transport system substrate-binding protein</fullName>
    </submittedName>
</protein>
<evidence type="ECO:0000313" key="4">
    <source>
        <dbReference type="EMBL" id="SDC54124.1"/>
    </source>
</evidence>
<comment type="similarity">
    <text evidence="2">Belongs to the bacterial solute-binding protein SsuA/TauA family.</text>
</comment>
<proteinExistence type="inferred from homology"/>
<dbReference type="Proteomes" id="UP000242662">
    <property type="component" value="Unassembled WGS sequence"/>
</dbReference>
<evidence type="ECO:0000313" key="5">
    <source>
        <dbReference type="Proteomes" id="UP000242662"/>
    </source>
</evidence>
<accession>A0A1G6MFV1</accession>
<reference evidence="5" key="1">
    <citation type="submission" date="2016-09" db="EMBL/GenBank/DDBJ databases">
        <authorList>
            <person name="Varghese N."/>
            <person name="Submissions S."/>
        </authorList>
    </citation>
    <scope>NUCLEOTIDE SEQUENCE [LARGE SCALE GENOMIC DNA]</scope>
    <source>
        <strain evidence="5">25nlg</strain>
    </source>
</reference>
<evidence type="ECO:0000256" key="1">
    <source>
        <dbReference type="ARBA" id="ARBA00004418"/>
    </source>
</evidence>
<dbReference type="Pfam" id="PF13379">
    <property type="entry name" value="NMT1_2"/>
    <property type="match status" value="1"/>
</dbReference>
<dbReference type="PANTHER" id="PTHR30024:SF47">
    <property type="entry name" value="TAURINE-BINDING PERIPLASMIC PROTEIN"/>
    <property type="match status" value="1"/>
</dbReference>
<dbReference type="Gene3D" id="3.40.190.10">
    <property type="entry name" value="Periplasmic binding protein-like II"/>
    <property type="match status" value="2"/>
</dbReference>
<dbReference type="EMBL" id="FMYM01000010">
    <property type="protein sequence ID" value="SDC54124.1"/>
    <property type="molecule type" value="Genomic_DNA"/>
</dbReference>
<dbReference type="AlphaFoldDB" id="A0A1G6MFV1"/>
<evidence type="ECO:0000256" key="3">
    <source>
        <dbReference type="ARBA" id="ARBA00022729"/>
    </source>
</evidence>
<gene>
    <name evidence="4" type="ORF">SAMN05421737_1102</name>
</gene>
<comment type="subcellular location">
    <subcellularLocation>
        <location evidence="1">Periplasm</location>
    </subcellularLocation>
</comment>
<dbReference type="PANTHER" id="PTHR30024">
    <property type="entry name" value="ALIPHATIC SULFONATES-BINDING PROTEIN-RELATED"/>
    <property type="match status" value="1"/>
</dbReference>